<evidence type="ECO:0000313" key="1">
    <source>
        <dbReference type="EMBL" id="SVB91010.1"/>
    </source>
</evidence>
<reference evidence="1" key="1">
    <citation type="submission" date="2018-05" db="EMBL/GenBank/DDBJ databases">
        <authorList>
            <person name="Lanie J.A."/>
            <person name="Ng W.-L."/>
            <person name="Kazmierczak K.M."/>
            <person name="Andrzejewski T.M."/>
            <person name="Davidsen T.M."/>
            <person name="Wayne K.J."/>
            <person name="Tettelin H."/>
            <person name="Glass J.I."/>
            <person name="Rusch D."/>
            <person name="Podicherti R."/>
            <person name="Tsui H.-C.T."/>
            <person name="Winkler M.E."/>
        </authorList>
    </citation>
    <scope>NUCLEOTIDE SEQUENCE</scope>
</reference>
<sequence length="104" mass="11709">MHYIVFGQKIHSLPIQTVGFDMRPDQTAAQVERVSLAYRRLANAMILSTLREISKTEEVFEEVPEVDFVESGRLDPWCELAGLEPEVVRRAARRLLGSAEPAAV</sequence>
<proteinExistence type="predicted"/>
<accession>A0A382HUN7</accession>
<dbReference type="AlphaFoldDB" id="A0A382HUN7"/>
<protein>
    <submittedName>
        <fullName evidence="1">Uncharacterized protein</fullName>
    </submittedName>
</protein>
<gene>
    <name evidence="1" type="ORF">METZ01_LOCUS243864</name>
</gene>
<dbReference type="EMBL" id="UINC01063404">
    <property type="protein sequence ID" value="SVB91010.1"/>
    <property type="molecule type" value="Genomic_DNA"/>
</dbReference>
<organism evidence="1">
    <name type="scientific">marine metagenome</name>
    <dbReference type="NCBI Taxonomy" id="408172"/>
    <lineage>
        <taxon>unclassified sequences</taxon>
        <taxon>metagenomes</taxon>
        <taxon>ecological metagenomes</taxon>
    </lineage>
</organism>
<name>A0A382HUN7_9ZZZZ</name>